<reference evidence="10 11" key="1">
    <citation type="journal article" date="2016" name="Mol. Biol. Evol.">
        <title>Comparative Genomics of Early-Diverging Mushroom-Forming Fungi Provides Insights into the Origins of Lignocellulose Decay Capabilities.</title>
        <authorList>
            <person name="Nagy L.G."/>
            <person name="Riley R."/>
            <person name="Tritt A."/>
            <person name="Adam C."/>
            <person name="Daum C."/>
            <person name="Floudas D."/>
            <person name="Sun H."/>
            <person name="Yadav J.S."/>
            <person name="Pangilinan J."/>
            <person name="Larsson K.H."/>
            <person name="Matsuura K."/>
            <person name="Barry K."/>
            <person name="Labutti K."/>
            <person name="Kuo R."/>
            <person name="Ohm R.A."/>
            <person name="Bhattacharya S.S."/>
            <person name="Shirouzu T."/>
            <person name="Yoshinaga Y."/>
            <person name="Martin F.M."/>
            <person name="Grigoriev I.V."/>
            <person name="Hibbett D.S."/>
        </authorList>
    </citation>
    <scope>NUCLEOTIDE SEQUENCE [LARGE SCALE GENOMIC DNA]</scope>
    <source>
        <strain evidence="10 11">HHB10207 ss-3</strain>
    </source>
</reference>
<evidence type="ECO:0000313" key="11">
    <source>
        <dbReference type="Proteomes" id="UP000076798"/>
    </source>
</evidence>
<evidence type="ECO:0000256" key="3">
    <source>
        <dbReference type="ARBA" id="ARBA00010617"/>
    </source>
</evidence>
<evidence type="ECO:0000256" key="2">
    <source>
        <dbReference type="ARBA" id="ARBA00005179"/>
    </source>
</evidence>
<proteinExistence type="inferred from homology"/>
<keyword evidence="8" id="KW-0503">Monooxygenase</keyword>
<dbReference type="EMBL" id="KV428252">
    <property type="protein sequence ID" value="KZT33280.1"/>
    <property type="molecule type" value="Genomic_DNA"/>
</dbReference>
<evidence type="ECO:0000256" key="5">
    <source>
        <dbReference type="ARBA" id="ARBA00022723"/>
    </source>
</evidence>
<dbReference type="GO" id="GO:0004497">
    <property type="term" value="F:monooxygenase activity"/>
    <property type="evidence" value="ECO:0007669"/>
    <property type="project" value="UniProtKB-KW"/>
</dbReference>
<dbReference type="InterPro" id="IPR036396">
    <property type="entry name" value="Cyt_P450_sf"/>
</dbReference>
<evidence type="ECO:0000256" key="8">
    <source>
        <dbReference type="ARBA" id="ARBA00023033"/>
    </source>
</evidence>
<evidence type="ECO:0000256" key="7">
    <source>
        <dbReference type="ARBA" id="ARBA00023004"/>
    </source>
</evidence>
<evidence type="ECO:0000256" key="4">
    <source>
        <dbReference type="ARBA" id="ARBA00022617"/>
    </source>
</evidence>
<comment type="similarity">
    <text evidence="3">Belongs to the cytochrome P450 family.</text>
</comment>
<dbReference type="Gene3D" id="1.10.630.10">
    <property type="entry name" value="Cytochrome P450"/>
    <property type="match status" value="2"/>
</dbReference>
<comment type="pathway">
    <text evidence="2">Secondary metabolite biosynthesis.</text>
</comment>
<dbReference type="InterPro" id="IPR001128">
    <property type="entry name" value="Cyt_P450"/>
</dbReference>
<evidence type="ECO:0000256" key="6">
    <source>
        <dbReference type="ARBA" id="ARBA00023002"/>
    </source>
</evidence>
<keyword evidence="7" id="KW-0408">Iron</keyword>
<gene>
    <name evidence="10" type="ORF">SISSUDRAFT_1037155</name>
</gene>
<dbReference type="GO" id="GO:0020037">
    <property type="term" value="F:heme binding"/>
    <property type="evidence" value="ECO:0007669"/>
    <property type="project" value="InterPro"/>
</dbReference>
<keyword evidence="11" id="KW-1185">Reference proteome</keyword>
<organism evidence="10 11">
    <name type="scientific">Sistotremastrum suecicum HHB10207 ss-3</name>
    <dbReference type="NCBI Taxonomy" id="1314776"/>
    <lineage>
        <taxon>Eukaryota</taxon>
        <taxon>Fungi</taxon>
        <taxon>Dikarya</taxon>
        <taxon>Basidiomycota</taxon>
        <taxon>Agaricomycotina</taxon>
        <taxon>Agaricomycetes</taxon>
        <taxon>Sistotremastrales</taxon>
        <taxon>Sistotremastraceae</taxon>
        <taxon>Sistotremastrum</taxon>
    </lineage>
</organism>
<dbReference type="GO" id="GO:0016705">
    <property type="term" value="F:oxidoreductase activity, acting on paired donors, with incorporation or reduction of molecular oxygen"/>
    <property type="evidence" value="ECO:0007669"/>
    <property type="project" value="InterPro"/>
</dbReference>
<dbReference type="OrthoDB" id="2789670at2759"/>
<name>A0A165YI96_9AGAM</name>
<accession>A0A165YI96</accession>
<dbReference type="PRINTS" id="PR00463">
    <property type="entry name" value="EP450I"/>
</dbReference>
<evidence type="ECO:0000256" key="1">
    <source>
        <dbReference type="ARBA" id="ARBA00001971"/>
    </source>
</evidence>
<dbReference type="PANTHER" id="PTHR46300">
    <property type="entry name" value="P450, PUTATIVE (EUROFUNG)-RELATED-RELATED"/>
    <property type="match status" value="1"/>
</dbReference>
<evidence type="ECO:0000313" key="10">
    <source>
        <dbReference type="EMBL" id="KZT33280.1"/>
    </source>
</evidence>
<dbReference type="Proteomes" id="UP000076798">
    <property type="component" value="Unassembled WGS sequence"/>
</dbReference>
<dbReference type="AlphaFoldDB" id="A0A165YI96"/>
<keyword evidence="6" id="KW-0560">Oxidoreductase</keyword>
<dbReference type="InterPro" id="IPR002401">
    <property type="entry name" value="Cyt_P450_E_grp-I"/>
</dbReference>
<keyword evidence="4" id="KW-0349">Heme</keyword>
<dbReference type="SUPFAM" id="SSF48264">
    <property type="entry name" value="Cytochrome P450"/>
    <property type="match status" value="1"/>
</dbReference>
<feature type="transmembrane region" description="Helical" evidence="9">
    <location>
        <begin position="26"/>
        <end position="44"/>
    </location>
</feature>
<dbReference type="Pfam" id="PF00067">
    <property type="entry name" value="p450"/>
    <property type="match status" value="1"/>
</dbReference>
<dbReference type="InterPro" id="IPR050364">
    <property type="entry name" value="Cytochrome_P450_fung"/>
</dbReference>
<dbReference type="PANTHER" id="PTHR46300:SF7">
    <property type="entry name" value="P450, PUTATIVE (EUROFUNG)-RELATED"/>
    <property type="match status" value="1"/>
</dbReference>
<evidence type="ECO:0000256" key="9">
    <source>
        <dbReference type="SAM" id="Phobius"/>
    </source>
</evidence>
<protein>
    <submittedName>
        <fullName evidence="10">Cytochrome P450</fullName>
    </submittedName>
</protein>
<dbReference type="STRING" id="1314776.A0A165YI96"/>
<dbReference type="GO" id="GO:0005506">
    <property type="term" value="F:iron ion binding"/>
    <property type="evidence" value="ECO:0007669"/>
    <property type="project" value="InterPro"/>
</dbReference>
<sequence length="499" mass="57139">MASARDTSFSYSDTDTWLATRLISKLSLEIIIAFATILSFYALFSRAQKWRRKKGRLPYPIGPRGAPIIGNALQMPLKDPWLKWTEWAAVYGDIFYLNMMVRSIVVLNSARAGFDLLTKRGNIYSDRPGMSLTRDHGGWHFNIATESYGEEFLIKRRFYNQSLNPTATKQHFGMLQDNARLLAQSLLRDSSKVYRSQHDDVGLWSSSVYDIVLTQLEFIVKDENDEWVKHAEEAARTLEGMGNHPIDFWPFLGKLPFFIWGKEFVEQMKKMKEATHLASTVPYDVVKRKFFSGTALPSMATMLLEENIRPDKTIAHEESINGTLSITYIVAKFIHKAGSDTTVSNIDTFIVAMIHHPRIQREAQRTIDELLQGERLPTLDDRGRLPYLEAILREVQRWKPVVPGGIPHCSSQDDEYEGMFIPKGTMVVFNVLICPGRHFASSWLWITIATLLTVFEISPEIDAEGKSELPELEYEHGHPKPFRCRLKLRPSMASFIDDE</sequence>
<keyword evidence="9" id="KW-1133">Transmembrane helix</keyword>
<keyword evidence="9" id="KW-0472">Membrane</keyword>
<keyword evidence="9" id="KW-0812">Transmembrane</keyword>
<keyword evidence="5" id="KW-0479">Metal-binding</keyword>
<comment type="cofactor">
    <cofactor evidence="1">
        <name>heme</name>
        <dbReference type="ChEBI" id="CHEBI:30413"/>
    </cofactor>
</comment>